<protein>
    <recommendedName>
        <fullName evidence="4">Small CPxCG-related zinc finger protein</fullName>
    </recommendedName>
</protein>
<keyword evidence="3" id="KW-1185">Reference proteome</keyword>
<dbReference type="RefSeq" id="WP_345207940.1">
    <property type="nucleotide sequence ID" value="NZ_BAABGM010000024.1"/>
</dbReference>
<gene>
    <name evidence="2" type="ORF">GCM10023168_32730</name>
</gene>
<evidence type="ECO:0008006" key="4">
    <source>
        <dbReference type="Google" id="ProtNLM"/>
    </source>
</evidence>
<proteinExistence type="predicted"/>
<reference evidence="3" key="1">
    <citation type="journal article" date="2019" name="Int. J. Syst. Evol. Microbiol.">
        <title>The Global Catalogue of Microorganisms (GCM) 10K type strain sequencing project: providing services to taxonomists for standard genome sequencing and annotation.</title>
        <authorList>
            <consortium name="The Broad Institute Genomics Platform"/>
            <consortium name="The Broad Institute Genome Sequencing Center for Infectious Disease"/>
            <person name="Wu L."/>
            <person name="Ma J."/>
        </authorList>
    </citation>
    <scope>NUCLEOTIDE SEQUENCE [LARGE SCALE GENOMIC DNA]</scope>
    <source>
        <strain evidence="3">JCM 17809</strain>
    </source>
</reference>
<feature type="region of interest" description="Disordered" evidence="1">
    <location>
        <begin position="1"/>
        <end position="20"/>
    </location>
</feature>
<evidence type="ECO:0000313" key="2">
    <source>
        <dbReference type="EMBL" id="GAA4411687.1"/>
    </source>
</evidence>
<feature type="compositionally biased region" description="Basic and acidic residues" evidence="1">
    <location>
        <begin position="1"/>
        <end position="10"/>
    </location>
</feature>
<evidence type="ECO:0000256" key="1">
    <source>
        <dbReference type="SAM" id="MobiDB-lite"/>
    </source>
</evidence>
<sequence>MSDGGKDREPGAGPDATASDAGRDVVCATCGAAPGDEDALALARITWTRGVENGRDTWTCDTCSRRHLRSIEGKLDSAWW</sequence>
<dbReference type="Proteomes" id="UP001500945">
    <property type="component" value="Unassembled WGS sequence"/>
</dbReference>
<comment type="caution">
    <text evidence="2">The sequence shown here is derived from an EMBL/GenBank/DDBJ whole genome shotgun (WGS) entry which is preliminary data.</text>
</comment>
<evidence type="ECO:0000313" key="3">
    <source>
        <dbReference type="Proteomes" id="UP001500945"/>
    </source>
</evidence>
<dbReference type="EMBL" id="BAABGM010000024">
    <property type="protein sequence ID" value="GAA4411687.1"/>
    <property type="molecule type" value="Genomic_DNA"/>
</dbReference>
<organism evidence="2 3">
    <name type="scientific">Fodinibacter luteus</name>
    <dbReference type="NCBI Taxonomy" id="552064"/>
    <lineage>
        <taxon>Bacteria</taxon>
        <taxon>Bacillati</taxon>
        <taxon>Actinomycetota</taxon>
        <taxon>Actinomycetes</taxon>
        <taxon>Micrococcales</taxon>
        <taxon>Intrasporangiaceae</taxon>
        <taxon>Fodinibacter (ex Wang et al. 2009)</taxon>
    </lineage>
</organism>
<accession>A0ABP8KP84</accession>
<name>A0ABP8KP84_9MICO</name>